<dbReference type="HOGENOM" id="CLU_013985_34_1_6"/>
<dbReference type="SUPFAM" id="SSF55729">
    <property type="entry name" value="Acyl-CoA N-acyltransferases (Nat)"/>
    <property type="match status" value="1"/>
</dbReference>
<dbReference type="InterPro" id="IPR016181">
    <property type="entry name" value="Acyl_CoA_acyltransferase"/>
</dbReference>
<accession>A0A0C5UYC4</accession>
<dbReference type="Gene3D" id="3.40.630.30">
    <property type="match status" value="1"/>
</dbReference>
<keyword evidence="5" id="KW-1185">Reference proteome</keyword>
<evidence type="ECO:0000256" key="1">
    <source>
        <dbReference type="ARBA" id="ARBA00022679"/>
    </source>
</evidence>
<reference evidence="4 5" key="1">
    <citation type="submission" date="2014-01" db="EMBL/GenBank/DDBJ databases">
        <title>Full genme sequencing of cellulolytic bacterium Gynuella sunshinyii YC6258T gen. nov., sp. nov.</title>
        <authorList>
            <person name="Khan H."/>
            <person name="Chung E.J."/>
            <person name="Chung Y.R."/>
        </authorList>
    </citation>
    <scope>NUCLEOTIDE SEQUENCE [LARGE SCALE GENOMIC DNA]</scope>
    <source>
        <strain evidence="4 5">YC6258</strain>
    </source>
</reference>
<dbReference type="Proteomes" id="UP000032266">
    <property type="component" value="Chromosome"/>
</dbReference>
<keyword evidence="1 4" id="KW-0808">Transferase</keyword>
<dbReference type="STRING" id="1445510.YC6258_00213"/>
<keyword evidence="2" id="KW-0012">Acyltransferase</keyword>
<dbReference type="GO" id="GO:0016747">
    <property type="term" value="F:acyltransferase activity, transferring groups other than amino-acyl groups"/>
    <property type="evidence" value="ECO:0007669"/>
    <property type="project" value="InterPro"/>
</dbReference>
<dbReference type="PANTHER" id="PTHR43877:SF2">
    <property type="entry name" value="AMINOALKYLPHOSPHONATE N-ACETYLTRANSFERASE-RELATED"/>
    <property type="match status" value="1"/>
</dbReference>
<dbReference type="PANTHER" id="PTHR43877">
    <property type="entry name" value="AMINOALKYLPHOSPHONATE N-ACETYLTRANSFERASE-RELATED-RELATED"/>
    <property type="match status" value="1"/>
</dbReference>
<name>A0A0C5UYC4_9GAMM</name>
<dbReference type="RefSeq" id="WP_144407517.1">
    <property type="nucleotide sequence ID" value="NZ_CP007142.1"/>
</dbReference>
<proteinExistence type="predicted"/>
<dbReference type="CDD" id="cd04301">
    <property type="entry name" value="NAT_SF"/>
    <property type="match status" value="1"/>
</dbReference>
<gene>
    <name evidence="4" type="ORF">YC6258_00213</name>
</gene>
<dbReference type="InterPro" id="IPR000182">
    <property type="entry name" value="GNAT_dom"/>
</dbReference>
<evidence type="ECO:0000313" key="5">
    <source>
        <dbReference type="Proteomes" id="UP000032266"/>
    </source>
</evidence>
<evidence type="ECO:0000259" key="3">
    <source>
        <dbReference type="PROSITE" id="PS51186"/>
    </source>
</evidence>
<dbReference type="EMBL" id="CP007142">
    <property type="protein sequence ID" value="AJQ92265.1"/>
    <property type="molecule type" value="Genomic_DNA"/>
</dbReference>
<dbReference type="AlphaFoldDB" id="A0A0C5UYC4"/>
<organism evidence="4 5">
    <name type="scientific">Gynuella sunshinyii YC6258</name>
    <dbReference type="NCBI Taxonomy" id="1445510"/>
    <lineage>
        <taxon>Bacteria</taxon>
        <taxon>Pseudomonadati</taxon>
        <taxon>Pseudomonadota</taxon>
        <taxon>Gammaproteobacteria</taxon>
        <taxon>Oceanospirillales</taxon>
        <taxon>Saccharospirillaceae</taxon>
        <taxon>Gynuella</taxon>
    </lineage>
</organism>
<evidence type="ECO:0000313" key="4">
    <source>
        <dbReference type="EMBL" id="AJQ92265.1"/>
    </source>
</evidence>
<feature type="domain" description="N-acetyltransferase" evidence="3">
    <location>
        <begin position="4"/>
        <end position="147"/>
    </location>
</feature>
<protein>
    <submittedName>
        <fullName evidence="4">Acetyltransferase</fullName>
    </submittedName>
</protein>
<dbReference type="NCBIfam" id="NF002959">
    <property type="entry name" value="PRK03624.1"/>
    <property type="match status" value="1"/>
</dbReference>
<evidence type="ECO:0000256" key="2">
    <source>
        <dbReference type="ARBA" id="ARBA00023315"/>
    </source>
</evidence>
<dbReference type="PROSITE" id="PS51186">
    <property type="entry name" value="GNAT"/>
    <property type="match status" value="1"/>
</dbReference>
<dbReference type="OrthoDB" id="1821130at2"/>
<sequence>MNNWQIRPFSPEDTDQVVHLWQRCGLLVSWNNPWQDIERKVSHSPELFLVAVNDQHELIASIMIGYDGHRANINYLAVSPDLQGQGLGKKLMAVAEQKLIALGCPKINLFVRATNTKVLDFYDRQDFHRETSAALGKRLIEDDPYTV</sequence>
<dbReference type="KEGG" id="gsn:YC6258_00213"/>
<dbReference type="Pfam" id="PF00583">
    <property type="entry name" value="Acetyltransf_1"/>
    <property type="match status" value="1"/>
</dbReference>
<dbReference type="InterPro" id="IPR050832">
    <property type="entry name" value="Bact_Acetyltransf"/>
</dbReference>